<comment type="subcellular location">
    <subcellularLocation>
        <location evidence="1 7">Endoplasmic reticulum membrane</location>
        <topology evidence="1 7">Multi-pass membrane protein</topology>
    </subcellularLocation>
</comment>
<organism evidence="8 9">
    <name type="scientific">Pholiota conissans</name>
    <dbReference type="NCBI Taxonomy" id="109636"/>
    <lineage>
        <taxon>Eukaryota</taxon>
        <taxon>Fungi</taxon>
        <taxon>Dikarya</taxon>
        <taxon>Basidiomycota</taxon>
        <taxon>Agaricomycotina</taxon>
        <taxon>Agaricomycetes</taxon>
        <taxon>Agaricomycetidae</taxon>
        <taxon>Agaricales</taxon>
        <taxon>Agaricineae</taxon>
        <taxon>Strophariaceae</taxon>
        <taxon>Pholiota</taxon>
    </lineage>
</organism>
<name>A0A9P5YYM4_9AGAR</name>
<dbReference type="EMBL" id="MU155277">
    <property type="protein sequence ID" value="KAF9476939.1"/>
    <property type="molecule type" value="Genomic_DNA"/>
</dbReference>
<keyword evidence="5 7" id="KW-1133">Transmembrane helix</keyword>
<keyword evidence="8" id="KW-0328">Glycosyltransferase</keyword>
<evidence type="ECO:0000313" key="8">
    <source>
        <dbReference type="EMBL" id="KAF9476939.1"/>
    </source>
</evidence>
<comment type="pathway">
    <text evidence="7">Protein modification; protein glycosylation.</text>
</comment>
<keyword evidence="6 7" id="KW-0472">Membrane</keyword>
<dbReference type="InterPro" id="IPR013174">
    <property type="entry name" value="DPM3"/>
</dbReference>
<feature type="transmembrane region" description="Helical" evidence="7">
    <location>
        <begin position="7"/>
        <end position="31"/>
    </location>
</feature>
<keyword evidence="3 7" id="KW-0812">Transmembrane</keyword>
<dbReference type="GO" id="GO:0006506">
    <property type="term" value="P:GPI anchor biosynthetic process"/>
    <property type="evidence" value="ECO:0007669"/>
    <property type="project" value="TreeGrafter"/>
</dbReference>
<proteinExistence type="inferred from homology"/>
<dbReference type="Pfam" id="PF08285">
    <property type="entry name" value="DPM3"/>
    <property type="match status" value="1"/>
</dbReference>
<dbReference type="GO" id="GO:0016757">
    <property type="term" value="F:glycosyltransferase activity"/>
    <property type="evidence" value="ECO:0007669"/>
    <property type="project" value="UniProtKB-KW"/>
</dbReference>
<accession>A0A9P5YYM4</accession>
<comment type="subunit">
    <text evidence="7">Component of the dolichol-phosphate mannose (DPM) synthase complex.</text>
</comment>
<dbReference type="PANTHER" id="PTHR16433">
    <property type="entry name" value="DOLICHOL-PHOSPHATE MANNOSYLTRANSFERASE SUBUNIT 3"/>
    <property type="match status" value="1"/>
</dbReference>
<reference evidence="8" key="1">
    <citation type="submission" date="2020-11" db="EMBL/GenBank/DDBJ databases">
        <authorList>
            <consortium name="DOE Joint Genome Institute"/>
            <person name="Ahrendt S."/>
            <person name="Riley R."/>
            <person name="Andreopoulos W."/>
            <person name="Labutti K."/>
            <person name="Pangilinan J."/>
            <person name="Ruiz-Duenas F.J."/>
            <person name="Barrasa J.M."/>
            <person name="Sanchez-Garcia M."/>
            <person name="Camarero S."/>
            <person name="Miyauchi S."/>
            <person name="Serrano A."/>
            <person name="Linde D."/>
            <person name="Babiker R."/>
            <person name="Drula E."/>
            <person name="Ayuso-Fernandez I."/>
            <person name="Pacheco R."/>
            <person name="Padilla G."/>
            <person name="Ferreira P."/>
            <person name="Barriuso J."/>
            <person name="Kellner H."/>
            <person name="Castanera R."/>
            <person name="Alfaro M."/>
            <person name="Ramirez L."/>
            <person name="Pisabarro A.G."/>
            <person name="Kuo A."/>
            <person name="Tritt A."/>
            <person name="Lipzen A."/>
            <person name="He G."/>
            <person name="Yan M."/>
            <person name="Ng V."/>
            <person name="Cullen D."/>
            <person name="Martin F."/>
            <person name="Rosso M.-N."/>
            <person name="Henrissat B."/>
            <person name="Hibbett D."/>
            <person name="Martinez A.T."/>
            <person name="Grigoriev I.V."/>
        </authorList>
    </citation>
    <scope>NUCLEOTIDE SEQUENCE</scope>
    <source>
        <strain evidence="8">CIRM-BRFM 674</strain>
    </source>
</reference>
<evidence type="ECO:0000256" key="1">
    <source>
        <dbReference type="ARBA" id="ARBA00004477"/>
    </source>
</evidence>
<dbReference type="GO" id="GO:0033185">
    <property type="term" value="C:dolichol-phosphate-mannose synthase complex"/>
    <property type="evidence" value="ECO:0007669"/>
    <property type="project" value="TreeGrafter"/>
</dbReference>
<evidence type="ECO:0000256" key="2">
    <source>
        <dbReference type="ARBA" id="ARBA00010430"/>
    </source>
</evidence>
<evidence type="ECO:0000256" key="5">
    <source>
        <dbReference type="ARBA" id="ARBA00022989"/>
    </source>
</evidence>
<comment type="function">
    <text evidence="7">Stabilizer subunit of the dolichol-phosphate mannose (DPM) synthase complex; tethers catalytic subunit to the ER.</text>
</comment>
<sequence length="95" mass="10668">MARAHRVALTAFIITVAYFLTLFDFLSVPLLDAAYAEQLLPVLPWWFLVSFGSYCLWSIGLGLVTLRECPEAYDELVGEIAEAKNELRTRGVTVD</sequence>
<keyword evidence="9" id="KW-1185">Reference proteome</keyword>
<evidence type="ECO:0000256" key="4">
    <source>
        <dbReference type="ARBA" id="ARBA00022824"/>
    </source>
</evidence>
<protein>
    <recommendedName>
        <fullName evidence="7">Dolichol-phosphate mannosyltransferase subunit 3</fullName>
    </recommendedName>
</protein>
<gene>
    <name evidence="8" type="ORF">BDN70DRAFT_881791</name>
</gene>
<evidence type="ECO:0000313" key="9">
    <source>
        <dbReference type="Proteomes" id="UP000807469"/>
    </source>
</evidence>
<evidence type="ECO:0000256" key="7">
    <source>
        <dbReference type="RuleBase" id="RU365085"/>
    </source>
</evidence>
<evidence type="ECO:0000256" key="6">
    <source>
        <dbReference type="ARBA" id="ARBA00023136"/>
    </source>
</evidence>
<dbReference type="Proteomes" id="UP000807469">
    <property type="component" value="Unassembled WGS sequence"/>
</dbReference>
<keyword evidence="8" id="KW-0808">Transferase</keyword>
<evidence type="ECO:0000256" key="3">
    <source>
        <dbReference type="ARBA" id="ARBA00022692"/>
    </source>
</evidence>
<feature type="transmembrane region" description="Helical" evidence="7">
    <location>
        <begin position="43"/>
        <end position="66"/>
    </location>
</feature>
<keyword evidence="4 7" id="KW-0256">Endoplasmic reticulum</keyword>
<comment type="caution">
    <text evidence="8">The sequence shown here is derived from an EMBL/GenBank/DDBJ whole genome shotgun (WGS) entry which is preliminary data.</text>
</comment>
<comment type="similarity">
    <text evidence="2 7">Belongs to the DPM3 family.</text>
</comment>
<dbReference type="PANTHER" id="PTHR16433:SF0">
    <property type="entry name" value="DOLICHOL-PHOSPHATE MANNOSYLTRANSFERASE SUBUNIT 3"/>
    <property type="match status" value="1"/>
</dbReference>
<dbReference type="OrthoDB" id="2014333at2759"/>
<dbReference type="GO" id="GO:0005789">
    <property type="term" value="C:endoplasmic reticulum membrane"/>
    <property type="evidence" value="ECO:0007669"/>
    <property type="project" value="UniProtKB-SubCell"/>
</dbReference>
<dbReference type="AlphaFoldDB" id="A0A9P5YYM4"/>